<dbReference type="PANTHER" id="PTHR34657:SF10">
    <property type="entry name" value="F21M11.6 PROTEIN"/>
    <property type="match status" value="1"/>
</dbReference>
<evidence type="ECO:0000313" key="2">
    <source>
        <dbReference type="EMBL" id="KAE8664861.1"/>
    </source>
</evidence>
<sequence length="161" mass="18194">MYKKGGIMNTKTVRLPPRRVSMPTNKRKQRDDFDLKRLNPPLMKLPKPALPLACSDKATQPALSNQLLAGYLAHEYLTRGTLFGQTWVPARPPQTAAESGRGIREDLDLNERSVPGKAKREPEPREEKRRRYVEVASLLKTDGAHIPGIINPSQLSRFLQM</sequence>
<evidence type="ECO:0000256" key="1">
    <source>
        <dbReference type="SAM" id="MobiDB-lite"/>
    </source>
</evidence>
<feature type="compositionally biased region" description="Basic and acidic residues" evidence="1">
    <location>
        <begin position="101"/>
        <end position="111"/>
    </location>
</feature>
<feature type="compositionally biased region" description="Basic and acidic residues" evidence="1">
    <location>
        <begin position="118"/>
        <end position="130"/>
    </location>
</feature>
<protein>
    <submittedName>
        <fullName evidence="2">Methylesterase 17-like</fullName>
    </submittedName>
</protein>
<name>A0A6A2WUW7_HIBSY</name>
<evidence type="ECO:0000313" key="3">
    <source>
        <dbReference type="Proteomes" id="UP000436088"/>
    </source>
</evidence>
<dbReference type="OrthoDB" id="687843at2759"/>
<accession>A0A6A2WUW7</accession>
<feature type="region of interest" description="Disordered" evidence="1">
    <location>
        <begin position="1"/>
        <end position="33"/>
    </location>
</feature>
<reference evidence="2" key="1">
    <citation type="submission" date="2019-09" db="EMBL/GenBank/DDBJ databases">
        <title>Draft genome information of white flower Hibiscus syriacus.</title>
        <authorList>
            <person name="Kim Y.-M."/>
        </authorList>
    </citation>
    <scope>NUCLEOTIDE SEQUENCE [LARGE SCALE GENOMIC DNA]</scope>
    <source>
        <strain evidence="2">YM2019G1</strain>
    </source>
</reference>
<dbReference type="PANTHER" id="PTHR34657">
    <property type="entry name" value="EMBRYO SAC DEVELOPMENT ARREST 6"/>
    <property type="match status" value="1"/>
</dbReference>
<feature type="region of interest" description="Disordered" evidence="1">
    <location>
        <begin position="87"/>
        <end position="130"/>
    </location>
</feature>
<organism evidence="2 3">
    <name type="scientific">Hibiscus syriacus</name>
    <name type="common">Rose of Sharon</name>
    <dbReference type="NCBI Taxonomy" id="106335"/>
    <lineage>
        <taxon>Eukaryota</taxon>
        <taxon>Viridiplantae</taxon>
        <taxon>Streptophyta</taxon>
        <taxon>Embryophyta</taxon>
        <taxon>Tracheophyta</taxon>
        <taxon>Spermatophyta</taxon>
        <taxon>Magnoliopsida</taxon>
        <taxon>eudicotyledons</taxon>
        <taxon>Gunneridae</taxon>
        <taxon>Pentapetalae</taxon>
        <taxon>rosids</taxon>
        <taxon>malvids</taxon>
        <taxon>Malvales</taxon>
        <taxon>Malvaceae</taxon>
        <taxon>Malvoideae</taxon>
        <taxon>Hibiscus</taxon>
    </lineage>
</organism>
<dbReference type="Proteomes" id="UP000436088">
    <property type="component" value="Unassembled WGS sequence"/>
</dbReference>
<gene>
    <name evidence="2" type="ORF">F3Y22_tig00112738pilonHSYRG00696</name>
</gene>
<dbReference type="EMBL" id="VEPZ02001641">
    <property type="protein sequence ID" value="KAE8664861.1"/>
    <property type="molecule type" value="Genomic_DNA"/>
</dbReference>
<dbReference type="AlphaFoldDB" id="A0A6A2WUW7"/>
<comment type="caution">
    <text evidence="2">The sequence shown here is derived from an EMBL/GenBank/DDBJ whole genome shotgun (WGS) entry which is preliminary data.</text>
</comment>
<keyword evidence="3" id="KW-1185">Reference proteome</keyword>
<proteinExistence type="predicted"/>